<accession>A0A3N4J3B5</accession>
<evidence type="ECO:0000256" key="1">
    <source>
        <dbReference type="SAM" id="SignalP"/>
    </source>
</evidence>
<keyword evidence="3" id="KW-1185">Reference proteome</keyword>
<gene>
    <name evidence="2" type="ORF">L873DRAFT_131234</name>
</gene>
<organism evidence="2 3">
    <name type="scientific">Choiromyces venosus 120613-1</name>
    <dbReference type="NCBI Taxonomy" id="1336337"/>
    <lineage>
        <taxon>Eukaryota</taxon>
        <taxon>Fungi</taxon>
        <taxon>Dikarya</taxon>
        <taxon>Ascomycota</taxon>
        <taxon>Pezizomycotina</taxon>
        <taxon>Pezizomycetes</taxon>
        <taxon>Pezizales</taxon>
        <taxon>Tuberaceae</taxon>
        <taxon>Choiromyces</taxon>
    </lineage>
</organism>
<feature type="signal peptide" evidence="1">
    <location>
        <begin position="1"/>
        <end position="21"/>
    </location>
</feature>
<reference evidence="2 3" key="1">
    <citation type="journal article" date="2018" name="Nat. Ecol. Evol.">
        <title>Pezizomycetes genomes reveal the molecular basis of ectomycorrhizal truffle lifestyle.</title>
        <authorList>
            <person name="Murat C."/>
            <person name="Payen T."/>
            <person name="Noel B."/>
            <person name="Kuo A."/>
            <person name="Morin E."/>
            <person name="Chen J."/>
            <person name="Kohler A."/>
            <person name="Krizsan K."/>
            <person name="Balestrini R."/>
            <person name="Da Silva C."/>
            <person name="Montanini B."/>
            <person name="Hainaut M."/>
            <person name="Levati E."/>
            <person name="Barry K.W."/>
            <person name="Belfiori B."/>
            <person name="Cichocki N."/>
            <person name="Clum A."/>
            <person name="Dockter R.B."/>
            <person name="Fauchery L."/>
            <person name="Guy J."/>
            <person name="Iotti M."/>
            <person name="Le Tacon F."/>
            <person name="Lindquist E.A."/>
            <person name="Lipzen A."/>
            <person name="Malagnac F."/>
            <person name="Mello A."/>
            <person name="Molinier V."/>
            <person name="Miyauchi S."/>
            <person name="Poulain J."/>
            <person name="Riccioni C."/>
            <person name="Rubini A."/>
            <person name="Sitrit Y."/>
            <person name="Splivallo R."/>
            <person name="Traeger S."/>
            <person name="Wang M."/>
            <person name="Zifcakova L."/>
            <person name="Wipf D."/>
            <person name="Zambonelli A."/>
            <person name="Paolocci F."/>
            <person name="Nowrousian M."/>
            <person name="Ottonello S."/>
            <person name="Baldrian P."/>
            <person name="Spatafora J.W."/>
            <person name="Henrissat B."/>
            <person name="Nagy L.G."/>
            <person name="Aury J.M."/>
            <person name="Wincker P."/>
            <person name="Grigoriev I.V."/>
            <person name="Bonfante P."/>
            <person name="Martin F.M."/>
        </authorList>
    </citation>
    <scope>NUCLEOTIDE SEQUENCE [LARGE SCALE GENOMIC DNA]</scope>
    <source>
        <strain evidence="2 3">120613-1</strain>
    </source>
</reference>
<keyword evidence="1" id="KW-0732">Signal</keyword>
<evidence type="ECO:0000313" key="3">
    <source>
        <dbReference type="Proteomes" id="UP000276215"/>
    </source>
</evidence>
<name>A0A3N4J3B5_9PEZI</name>
<dbReference type="AlphaFoldDB" id="A0A3N4J3B5"/>
<dbReference type="Proteomes" id="UP000276215">
    <property type="component" value="Unassembled WGS sequence"/>
</dbReference>
<dbReference type="EMBL" id="ML120464">
    <property type="protein sequence ID" value="RPA92822.1"/>
    <property type="molecule type" value="Genomic_DNA"/>
</dbReference>
<protein>
    <submittedName>
        <fullName evidence="2">Uncharacterized protein</fullName>
    </submittedName>
</protein>
<sequence>MGKSLGLDPSILLSVCQCCLCFVTSRNTVLVQYSIGRGYSNDQGEKGEREVTYSGFSSLSLTLVQYLCGACCAALHTSGPMNTRDPGEKVVSQGILY</sequence>
<proteinExistence type="predicted"/>
<feature type="chain" id="PRO_5018182660" evidence="1">
    <location>
        <begin position="22"/>
        <end position="97"/>
    </location>
</feature>
<evidence type="ECO:0000313" key="2">
    <source>
        <dbReference type="EMBL" id="RPA92822.1"/>
    </source>
</evidence>